<name>A0A9X2LBS3_9PROT</name>
<proteinExistence type="predicted"/>
<dbReference type="PANTHER" id="PTHR43559:SF3">
    <property type="entry name" value="HYDROLASE YCAC-RELATED"/>
    <property type="match status" value="1"/>
</dbReference>
<dbReference type="InterPro" id="IPR000868">
    <property type="entry name" value="Isochorismatase-like_dom"/>
</dbReference>
<accession>A0A9X2LBS3</accession>
<dbReference type="PANTHER" id="PTHR43559">
    <property type="entry name" value="HYDROLASE YCAC-RELATED"/>
    <property type="match status" value="1"/>
</dbReference>
<dbReference type="EMBL" id="JANIBC010000024">
    <property type="protein sequence ID" value="MCQ8186626.1"/>
    <property type="molecule type" value="Genomic_DNA"/>
</dbReference>
<dbReference type="Gene3D" id="3.40.50.850">
    <property type="entry name" value="Isochorismatase-like"/>
    <property type="match status" value="1"/>
</dbReference>
<evidence type="ECO:0000313" key="2">
    <source>
        <dbReference type="EMBL" id="MCQ8186626.1"/>
    </source>
</evidence>
<organism evidence="2 3">
    <name type="scientific">Parvularcula maris</name>
    <dbReference type="NCBI Taxonomy" id="2965077"/>
    <lineage>
        <taxon>Bacteria</taxon>
        <taxon>Pseudomonadati</taxon>
        <taxon>Pseudomonadota</taxon>
        <taxon>Alphaproteobacteria</taxon>
        <taxon>Parvularculales</taxon>
        <taxon>Parvularculaceae</taxon>
        <taxon>Parvularcula</taxon>
    </lineage>
</organism>
<protein>
    <submittedName>
        <fullName evidence="2">Isochorismatase family protein</fullName>
    </submittedName>
</protein>
<dbReference type="RefSeq" id="WP_256620564.1">
    <property type="nucleotide sequence ID" value="NZ_JANIBC010000024.1"/>
</dbReference>
<dbReference type="Proteomes" id="UP001142610">
    <property type="component" value="Unassembled WGS sequence"/>
</dbReference>
<comment type="caution">
    <text evidence="2">The sequence shown here is derived from an EMBL/GenBank/DDBJ whole genome shotgun (WGS) entry which is preliminary data.</text>
</comment>
<evidence type="ECO:0000259" key="1">
    <source>
        <dbReference type="Pfam" id="PF00857"/>
    </source>
</evidence>
<evidence type="ECO:0000313" key="3">
    <source>
        <dbReference type="Proteomes" id="UP001142610"/>
    </source>
</evidence>
<dbReference type="InterPro" id="IPR053152">
    <property type="entry name" value="Hydrolase_YcaC-like"/>
</dbReference>
<keyword evidence="3" id="KW-1185">Reference proteome</keyword>
<reference evidence="2" key="1">
    <citation type="submission" date="2022-07" db="EMBL/GenBank/DDBJ databases">
        <title>Parvularcula maris sp. nov., an algicidal bacterium isolated from seawater.</title>
        <authorList>
            <person name="Li F."/>
        </authorList>
    </citation>
    <scope>NUCLEOTIDE SEQUENCE</scope>
    <source>
        <strain evidence="2">BGMRC 0090</strain>
    </source>
</reference>
<sequence length="197" mass="21511">MELFTTDDAAMLLIDHQVGTIKLSRNIDQDLLIRNTRALARTAVATKMPLILTTSQEDHFQGRLIPDLEEIAPKAYQARVKRPGTVDAFTYDPFRSAVEGTGKRKLIIAGLTNDVCTVFPSISARAAGYDVQLVIDGGGSPNQVADEMAAQRAHDHGVVVTTTNQCLAELATDWSSENGQAIQGILYEELLKPFVEE</sequence>
<gene>
    <name evidence="2" type="ORF">NOG11_14685</name>
</gene>
<dbReference type="Pfam" id="PF00857">
    <property type="entry name" value="Isochorismatase"/>
    <property type="match status" value="1"/>
</dbReference>
<feature type="domain" description="Isochorismatase-like" evidence="1">
    <location>
        <begin position="10"/>
        <end position="165"/>
    </location>
</feature>
<dbReference type="AlphaFoldDB" id="A0A9X2LBS3"/>
<dbReference type="SUPFAM" id="SSF52499">
    <property type="entry name" value="Isochorismatase-like hydrolases"/>
    <property type="match status" value="1"/>
</dbReference>
<dbReference type="InterPro" id="IPR036380">
    <property type="entry name" value="Isochorismatase-like_sf"/>
</dbReference>